<dbReference type="EMBL" id="BFFO01000006">
    <property type="protein sequence ID" value="GBG96968.1"/>
    <property type="molecule type" value="Genomic_DNA"/>
</dbReference>
<dbReference type="InterPro" id="IPR006184">
    <property type="entry name" value="6PGdom_BS"/>
</dbReference>
<evidence type="ECO:0000256" key="9">
    <source>
        <dbReference type="RuleBase" id="RU000485"/>
    </source>
</evidence>
<dbReference type="InterPro" id="IPR006115">
    <property type="entry name" value="6PGDH_NADP-bd"/>
</dbReference>
<dbReference type="Gene3D" id="1.20.5.320">
    <property type="entry name" value="6-Phosphogluconate Dehydrogenase, domain 3"/>
    <property type="match status" value="1"/>
</dbReference>
<gene>
    <name evidence="11" type="primary">gnd_2</name>
    <name evidence="11" type="ORF">NtB2_01104</name>
</gene>
<dbReference type="Pfam" id="PF03446">
    <property type="entry name" value="NAD_binding_2"/>
    <property type="match status" value="1"/>
</dbReference>
<dbReference type="NCBIfam" id="TIGR00873">
    <property type="entry name" value="gnd"/>
    <property type="match status" value="1"/>
</dbReference>
<dbReference type="SUPFAM" id="SSF48179">
    <property type="entry name" value="6-phosphogluconate dehydrogenase C-terminal domain-like"/>
    <property type="match status" value="1"/>
</dbReference>
<feature type="binding site" evidence="8">
    <location>
        <begin position="33"/>
        <end position="35"/>
    </location>
    <ligand>
        <name>NADP(+)</name>
        <dbReference type="ChEBI" id="CHEBI:58349"/>
    </ligand>
</feature>
<feature type="binding site" description="in other chain" evidence="7">
    <location>
        <position position="192"/>
    </location>
    <ligand>
        <name>substrate</name>
        <note>ligand shared between dimeric partners</note>
    </ligand>
</feature>
<keyword evidence="5 9" id="KW-0570">Pentose shunt</keyword>
<evidence type="ECO:0000256" key="1">
    <source>
        <dbReference type="ARBA" id="ARBA00008419"/>
    </source>
</evidence>
<evidence type="ECO:0000256" key="3">
    <source>
        <dbReference type="ARBA" id="ARBA00023002"/>
    </source>
</evidence>
<evidence type="ECO:0000259" key="10">
    <source>
        <dbReference type="SMART" id="SM01350"/>
    </source>
</evidence>
<comment type="pathway">
    <text evidence="5 9">Carbohydrate degradation; pentose phosphate pathway; D-ribulose 5-phosphate from D-glucose 6-phosphate (oxidative stage): step 3/3.</text>
</comment>
<feature type="binding site" description="in other chain" evidence="7">
    <location>
        <position position="262"/>
    </location>
    <ligand>
        <name>substrate</name>
        <note>ligand shared between dimeric partners</note>
    </ligand>
</feature>
<dbReference type="Pfam" id="PF00393">
    <property type="entry name" value="6PGD"/>
    <property type="match status" value="1"/>
</dbReference>
<feature type="binding site" evidence="8">
    <location>
        <begin position="10"/>
        <end position="15"/>
    </location>
    <ligand>
        <name>NADP(+)</name>
        <dbReference type="ChEBI" id="CHEBI:58349"/>
    </ligand>
</feature>
<feature type="active site" description="Proton donor" evidence="6">
    <location>
        <position position="191"/>
    </location>
</feature>
<dbReference type="EC" id="1.1.1.44" evidence="5 9"/>
<dbReference type="GO" id="GO:0050661">
    <property type="term" value="F:NADP binding"/>
    <property type="evidence" value="ECO:0007669"/>
    <property type="project" value="InterPro"/>
</dbReference>
<dbReference type="PRINTS" id="PR00076">
    <property type="entry name" value="6PGDHDRGNASE"/>
</dbReference>
<feature type="binding site" evidence="7">
    <location>
        <position position="453"/>
    </location>
    <ligand>
        <name>substrate</name>
        <note>ligand shared between dimeric partners</note>
    </ligand>
</feature>
<organism evidence="11 12">
    <name type="scientific">Lactococcus termiticola</name>
    <dbReference type="NCBI Taxonomy" id="2169526"/>
    <lineage>
        <taxon>Bacteria</taxon>
        <taxon>Bacillati</taxon>
        <taxon>Bacillota</taxon>
        <taxon>Bacilli</taxon>
        <taxon>Lactobacillales</taxon>
        <taxon>Streptococcaceae</taxon>
        <taxon>Lactococcus</taxon>
    </lineage>
</organism>
<evidence type="ECO:0000313" key="12">
    <source>
        <dbReference type="Proteomes" id="UP000245021"/>
    </source>
</evidence>
<dbReference type="FunFam" id="1.20.5.320:FF:000001">
    <property type="entry name" value="6-phosphogluconate dehydrogenase, decarboxylating"/>
    <property type="match status" value="1"/>
</dbReference>
<dbReference type="RefSeq" id="WP_109245937.1">
    <property type="nucleotide sequence ID" value="NZ_BFFO01000006.1"/>
</dbReference>
<dbReference type="UniPathway" id="UPA00115">
    <property type="reaction ID" value="UER00410"/>
</dbReference>
<dbReference type="NCBIfam" id="NF006765">
    <property type="entry name" value="PRK09287.1"/>
    <property type="match status" value="1"/>
</dbReference>
<feature type="active site" description="Proton acceptor" evidence="6">
    <location>
        <position position="184"/>
    </location>
</feature>
<dbReference type="Gene3D" id="1.10.1040.10">
    <property type="entry name" value="N-(1-d-carboxylethyl)-l-norvaline Dehydrogenase, domain 2"/>
    <property type="match status" value="1"/>
</dbReference>
<comment type="function">
    <text evidence="5">Catalyzes the oxidative decarboxylation of 6-phosphogluconate to ribulose 5-phosphate and CO(2), with concomitant reduction of NADP to NADPH.</text>
</comment>
<name>A0A2R5HJV3_9LACT</name>
<dbReference type="InterPro" id="IPR013328">
    <property type="entry name" value="6PGD_dom2"/>
</dbReference>
<dbReference type="InterPro" id="IPR036291">
    <property type="entry name" value="NAD(P)-bd_dom_sf"/>
</dbReference>
<comment type="subunit">
    <text evidence="2 5">Homodimer.</text>
</comment>
<feature type="binding site" evidence="8">
    <location>
        <begin position="74"/>
        <end position="76"/>
    </location>
    <ligand>
        <name>NADP(+)</name>
        <dbReference type="ChEBI" id="CHEBI:58349"/>
    </ligand>
</feature>
<comment type="caution">
    <text evidence="11">The sequence shown here is derived from an EMBL/GenBank/DDBJ whole genome shotgun (WGS) entry which is preliminary data.</text>
</comment>
<keyword evidence="3 5" id="KW-0560">Oxidoreductase</keyword>
<dbReference type="GO" id="GO:0019521">
    <property type="term" value="P:D-gluconate metabolic process"/>
    <property type="evidence" value="ECO:0007669"/>
    <property type="project" value="UniProtKB-KW"/>
</dbReference>
<sequence length="472" mass="52345">MSQANFGVVGMAVMGKNLALNVESRGYTVAIFNRTTAKAEEVIAEHPDKNLVLTKTVEEFVNAIEKPRRIMLMVQAGPATDATIKSLLPHLDKGDILIDGGNTHFPDTMRRNAELADSGINFIGTGVSGGEKGALLGPSIMPGGQKEAYDLIAPIFEQISGKAPQDGKPCVAYMGPNGAGHYVKMVHNGIEYGDMQLIAESYDLLKRVIGLDNAEIQAIFEEWNEGELDSYLIEITKEVLKRQDDEGEGFIVDKILDKAGNKGTGKWTSQSALDLGVPLPLITESVFARFISTYKDERVKASAILSGPEVKFDGDKKEVIEKIRQALYFSKIMSYAQGFAQLRKASEDFDWDLPYATIAQIWRAGCIIRAEFLQNITDAFNKNAALENLLLDDYFIDITKRYQEAVRDVVSLAVQAGIPVPTFTSAISYYDSYRSAELPANLIQAQRDYFGAHTYERKDKEGVFHYDWYTED</sequence>
<dbReference type="PANTHER" id="PTHR11811">
    <property type="entry name" value="6-PHOSPHOGLUCONATE DEHYDROGENASE"/>
    <property type="match status" value="1"/>
</dbReference>
<evidence type="ECO:0000256" key="7">
    <source>
        <dbReference type="PIRSR" id="PIRSR000109-2"/>
    </source>
</evidence>
<evidence type="ECO:0000313" key="11">
    <source>
        <dbReference type="EMBL" id="GBG96968.1"/>
    </source>
</evidence>
<evidence type="ECO:0000256" key="4">
    <source>
        <dbReference type="ARBA" id="ARBA00023064"/>
    </source>
</evidence>
<dbReference type="Proteomes" id="UP000245021">
    <property type="component" value="Unassembled WGS sequence"/>
</dbReference>
<proteinExistence type="inferred from homology"/>
<dbReference type="SMART" id="SM01350">
    <property type="entry name" value="6PGD"/>
    <property type="match status" value="1"/>
</dbReference>
<feature type="binding site" description="in other chain" evidence="7">
    <location>
        <position position="289"/>
    </location>
    <ligand>
        <name>substrate</name>
        <note>ligand shared between dimeric partners</note>
    </ligand>
</feature>
<dbReference type="GO" id="GO:0006098">
    <property type="term" value="P:pentose-phosphate shunt"/>
    <property type="evidence" value="ECO:0007669"/>
    <property type="project" value="UniProtKB-UniPathway"/>
</dbReference>
<keyword evidence="4 9" id="KW-0311">Gluconate utilization</keyword>
<evidence type="ECO:0000256" key="6">
    <source>
        <dbReference type="PIRSR" id="PIRSR000109-1"/>
    </source>
</evidence>
<feature type="domain" description="6-phosphogluconate dehydrogenase C-terminal" evidence="10">
    <location>
        <begin position="180"/>
        <end position="469"/>
    </location>
</feature>
<dbReference type="PIRSF" id="PIRSF000109">
    <property type="entry name" value="6PGD"/>
    <property type="match status" value="1"/>
</dbReference>
<dbReference type="PROSITE" id="PS00461">
    <property type="entry name" value="6PGD"/>
    <property type="match status" value="1"/>
</dbReference>
<comment type="similarity">
    <text evidence="1 5 9">Belongs to the 6-phosphogluconate dehydrogenase family.</text>
</comment>
<dbReference type="SUPFAM" id="SSF51735">
    <property type="entry name" value="NAD(P)-binding Rossmann-fold domains"/>
    <property type="match status" value="1"/>
</dbReference>
<feature type="binding site" description="in other chain" evidence="7">
    <location>
        <begin position="187"/>
        <end position="188"/>
    </location>
    <ligand>
        <name>substrate</name>
        <note>ligand shared between dimeric partners</note>
    </ligand>
</feature>
<dbReference type="GO" id="GO:0004616">
    <property type="term" value="F:phosphogluconate dehydrogenase (decarboxylating) activity"/>
    <property type="evidence" value="ECO:0007669"/>
    <property type="project" value="UniProtKB-EC"/>
</dbReference>
<evidence type="ECO:0000256" key="2">
    <source>
        <dbReference type="ARBA" id="ARBA00011738"/>
    </source>
</evidence>
<dbReference type="AlphaFoldDB" id="A0A2R5HJV3"/>
<keyword evidence="5 9" id="KW-0521">NADP</keyword>
<dbReference type="InterPro" id="IPR006113">
    <property type="entry name" value="6PGDH_Gnd/GntZ"/>
</dbReference>
<accession>A0A2R5HJV3</accession>
<dbReference type="InterPro" id="IPR006114">
    <property type="entry name" value="6PGDH_C"/>
</dbReference>
<dbReference type="InterPro" id="IPR008927">
    <property type="entry name" value="6-PGluconate_DH-like_C_sf"/>
</dbReference>
<evidence type="ECO:0000256" key="8">
    <source>
        <dbReference type="PIRSR" id="PIRSR000109-3"/>
    </source>
</evidence>
<dbReference type="OrthoDB" id="9804542at2"/>
<feature type="binding site" description="in other chain" evidence="7">
    <location>
        <position position="102"/>
    </location>
    <ligand>
        <name>substrate</name>
        <note>ligand shared between dimeric partners</note>
    </ligand>
</feature>
<reference evidence="11 12" key="1">
    <citation type="journal article" date="2018" name="Genome Announc.">
        <title>Draft Genome Sequence of Lactococcus sp. Strain NtB2 (JCM 32569), Isolated from the Gut of the Higher Termite Nasutitermes takasagoensis.</title>
        <authorList>
            <person name="Noda S."/>
            <person name="Aihara C."/>
            <person name="Yuki M."/>
            <person name="Ohkuma M."/>
        </authorList>
    </citation>
    <scope>NUCLEOTIDE SEQUENCE [LARGE SCALE GENOMIC DNA]</scope>
    <source>
        <strain evidence="11 12">NtB2</strain>
    </source>
</reference>
<feature type="binding site" description="in other chain" evidence="7">
    <location>
        <begin position="128"/>
        <end position="130"/>
    </location>
    <ligand>
        <name>substrate</name>
        <note>ligand shared between dimeric partners</note>
    </ligand>
</feature>
<keyword evidence="12" id="KW-1185">Reference proteome</keyword>
<dbReference type="FunFam" id="3.40.50.720:FF:000007">
    <property type="entry name" value="6-phosphogluconate dehydrogenase, decarboxylating"/>
    <property type="match status" value="1"/>
</dbReference>
<comment type="catalytic activity">
    <reaction evidence="5 9">
        <text>6-phospho-D-gluconate + NADP(+) = D-ribulose 5-phosphate + CO2 + NADPH</text>
        <dbReference type="Rhea" id="RHEA:10116"/>
        <dbReference type="ChEBI" id="CHEBI:16526"/>
        <dbReference type="ChEBI" id="CHEBI:57783"/>
        <dbReference type="ChEBI" id="CHEBI:58121"/>
        <dbReference type="ChEBI" id="CHEBI:58349"/>
        <dbReference type="ChEBI" id="CHEBI:58759"/>
        <dbReference type="EC" id="1.1.1.44"/>
    </reaction>
</comment>
<protein>
    <recommendedName>
        <fullName evidence="5 9">6-phosphogluconate dehydrogenase, decarboxylating</fullName>
        <ecNumber evidence="5 9">1.1.1.44</ecNumber>
    </recommendedName>
</protein>
<feature type="binding site" evidence="8">
    <location>
        <position position="102"/>
    </location>
    <ligand>
        <name>NADP(+)</name>
        <dbReference type="ChEBI" id="CHEBI:58349"/>
    </ligand>
</feature>
<evidence type="ECO:0000256" key="5">
    <source>
        <dbReference type="PIRNR" id="PIRNR000109"/>
    </source>
</evidence>
<dbReference type="Gene3D" id="3.40.50.720">
    <property type="entry name" value="NAD(P)-binding Rossmann-like Domain"/>
    <property type="match status" value="1"/>
</dbReference>
<dbReference type="FunFam" id="1.10.1040.10:FF:000002">
    <property type="entry name" value="6-phosphogluconate dehydrogenase, decarboxylating"/>
    <property type="match status" value="1"/>
</dbReference>
<feature type="binding site" evidence="7">
    <location>
        <position position="447"/>
    </location>
    <ligand>
        <name>substrate</name>
        <note>ligand shared between dimeric partners</note>
    </ligand>
</feature>
<dbReference type="InterPro" id="IPR006183">
    <property type="entry name" value="Pgluconate_DH"/>
</dbReference>